<evidence type="ECO:0000313" key="8">
    <source>
        <dbReference type="Proteomes" id="UP000282106"/>
    </source>
</evidence>
<keyword evidence="3 6" id="KW-0812">Transmembrane</keyword>
<dbReference type="InterPro" id="IPR002293">
    <property type="entry name" value="AA/rel_permease1"/>
</dbReference>
<dbReference type="Gene3D" id="1.20.1740.10">
    <property type="entry name" value="Amino acid/polyamine transporter I"/>
    <property type="match status" value="1"/>
</dbReference>
<comment type="caution">
    <text evidence="7">The sequence shown here is derived from an EMBL/GenBank/DDBJ whole genome shotgun (WGS) entry which is preliminary data.</text>
</comment>
<keyword evidence="2" id="KW-0813">Transport</keyword>
<keyword evidence="4 6" id="KW-1133">Transmembrane helix</keyword>
<dbReference type="FunCoup" id="A0A3N0VKT9">
    <property type="interactions" value="216"/>
</dbReference>
<reference evidence="7 8" key="1">
    <citation type="submission" date="2018-10" db="EMBL/GenBank/DDBJ databases">
        <authorList>
            <person name="Chen W.-M."/>
        </authorList>
    </citation>
    <scope>NUCLEOTIDE SEQUENCE [LARGE SCALE GENOMIC DNA]</scope>
    <source>
        <strain evidence="7 8">THS-13</strain>
    </source>
</reference>
<protein>
    <submittedName>
        <fullName evidence="7">Amino acid permease</fullName>
    </submittedName>
</protein>
<dbReference type="PANTHER" id="PTHR43243:SF4">
    <property type="entry name" value="CATIONIC AMINO ACID TRANSPORTER 4"/>
    <property type="match status" value="1"/>
</dbReference>
<dbReference type="PIRSF" id="PIRSF006060">
    <property type="entry name" value="AA_transporter"/>
    <property type="match status" value="1"/>
</dbReference>
<feature type="transmembrane region" description="Helical" evidence="6">
    <location>
        <begin position="223"/>
        <end position="244"/>
    </location>
</feature>
<feature type="transmembrane region" description="Helical" evidence="6">
    <location>
        <begin position="56"/>
        <end position="76"/>
    </location>
</feature>
<dbReference type="EMBL" id="RJVO01000001">
    <property type="protein sequence ID" value="ROH93321.1"/>
    <property type="molecule type" value="Genomic_DNA"/>
</dbReference>
<feature type="transmembrane region" description="Helical" evidence="6">
    <location>
        <begin position="418"/>
        <end position="437"/>
    </location>
</feature>
<sequence length="471" mass="48875">MSLFRTKPIDSDLTRDRGLKRVLGAWDLTLLGVGAVIGAGIFVLTGITAATMTGPAVVLSFVLAGIACACAALAYAELASAIGGSGSAYGYGYAALGELPAWIIGWMLLCEYMVAIPAVSAGWSGYFNNGLESLGILLPTAITHTPLDPTTPGLINLPAFVIVLVLGVLLATGAKISAQFNAIMVAVKVAAIAIFIGVAFGHVDPSNWSPFIPPEVTNPDGSKHFGIQGIAAGAATIFFAYLGFDAVSTAADETRNPQRDLPLGILGSLFFCTALYILVSGLLTGIVNYTELNVASPVAHALLKIGQGWAAGLISIGAIAGLTTVMLVMYFGLTRVLFAIAKDGLLPPFFAYVSPKTGTPLGSIIASGVVMLVFAGFVPLGRLAELANIGTLGAFVVVCAGVIVLRKTKPDLKRAFKTPFSPAIPALGVVSCSYLMANLGNHTWVSFGTWMAIGIAVYFLYSRRHSKLAGQ</sequence>
<dbReference type="GO" id="GO:0015171">
    <property type="term" value="F:amino acid transmembrane transporter activity"/>
    <property type="evidence" value="ECO:0007669"/>
    <property type="project" value="TreeGrafter"/>
</dbReference>
<gene>
    <name evidence="7" type="ORF">ED208_02015</name>
</gene>
<feature type="transmembrane region" description="Helical" evidence="6">
    <location>
        <begin position="443"/>
        <end position="461"/>
    </location>
</feature>
<evidence type="ECO:0000256" key="6">
    <source>
        <dbReference type="SAM" id="Phobius"/>
    </source>
</evidence>
<feature type="transmembrane region" description="Helical" evidence="6">
    <location>
        <begin position="265"/>
        <end position="289"/>
    </location>
</feature>
<feature type="transmembrane region" description="Helical" evidence="6">
    <location>
        <begin position="183"/>
        <end position="203"/>
    </location>
</feature>
<evidence type="ECO:0000256" key="4">
    <source>
        <dbReference type="ARBA" id="ARBA00022989"/>
    </source>
</evidence>
<dbReference type="Proteomes" id="UP000282106">
    <property type="component" value="Unassembled WGS sequence"/>
</dbReference>
<feature type="transmembrane region" description="Helical" evidence="6">
    <location>
        <begin position="359"/>
        <end position="380"/>
    </location>
</feature>
<evidence type="ECO:0000256" key="2">
    <source>
        <dbReference type="ARBA" id="ARBA00022448"/>
    </source>
</evidence>
<feature type="transmembrane region" description="Helical" evidence="6">
    <location>
        <begin position="386"/>
        <end position="406"/>
    </location>
</feature>
<evidence type="ECO:0000313" key="7">
    <source>
        <dbReference type="EMBL" id="ROH93321.1"/>
    </source>
</evidence>
<feature type="transmembrane region" description="Helical" evidence="6">
    <location>
        <begin position="153"/>
        <end position="171"/>
    </location>
</feature>
<dbReference type="Pfam" id="PF13520">
    <property type="entry name" value="AA_permease_2"/>
    <property type="match status" value="1"/>
</dbReference>
<evidence type="ECO:0000256" key="1">
    <source>
        <dbReference type="ARBA" id="ARBA00004141"/>
    </source>
</evidence>
<dbReference type="RefSeq" id="WP_123210176.1">
    <property type="nucleotide sequence ID" value="NZ_RJVO01000001.1"/>
</dbReference>
<dbReference type="InParanoid" id="A0A3N0VKT9"/>
<organism evidence="7 8">
    <name type="scientific">Stagnimonas aquatica</name>
    <dbReference type="NCBI Taxonomy" id="2689987"/>
    <lineage>
        <taxon>Bacteria</taxon>
        <taxon>Pseudomonadati</taxon>
        <taxon>Pseudomonadota</taxon>
        <taxon>Gammaproteobacteria</taxon>
        <taxon>Nevskiales</taxon>
        <taxon>Nevskiaceae</taxon>
        <taxon>Stagnimonas</taxon>
    </lineage>
</organism>
<dbReference type="PANTHER" id="PTHR43243">
    <property type="entry name" value="INNER MEMBRANE TRANSPORTER YGJI-RELATED"/>
    <property type="match status" value="1"/>
</dbReference>
<evidence type="ECO:0000256" key="3">
    <source>
        <dbReference type="ARBA" id="ARBA00022692"/>
    </source>
</evidence>
<dbReference type="GO" id="GO:0016020">
    <property type="term" value="C:membrane"/>
    <property type="evidence" value="ECO:0007669"/>
    <property type="project" value="UniProtKB-SubCell"/>
</dbReference>
<dbReference type="AlphaFoldDB" id="A0A3N0VKT9"/>
<proteinExistence type="predicted"/>
<evidence type="ECO:0000256" key="5">
    <source>
        <dbReference type="ARBA" id="ARBA00023136"/>
    </source>
</evidence>
<comment type="subcellular location">
    <subcellularLocation>
        <location evidence="1">Membrane</location>
        <topology evidence="1">Multi-pass membrane protein</topology>
    </subcellularLocation>
</comment>
<keyword evidence="5 6" id="KW-0472">Membrane</keyword>
<feature type="transmembrane region" description="Helical" evidence="6">
    <location>
        <begin position="88"/>
        <end position="109"/>
    </location>
</feature>
<accession>A0A3N0VKT9</accession>
<keyword evidence="8" id="KW-1185">Reference proteome</keyword>
<feature type="transmembrane region" description="Helical" evidence="6">
    <location>
        <begin position="309"/>
        <end position="338"/>
    </location>
</feature>
<feature type="transmembrane region" description="Helical" evidence="6">
    <location>
        <begin position="25"/>
        <end position="50"/>
    </location>
</feature>
<name>A0A3N0VKT9_9GAMM</name>